<dbReference type="EMBL" id="MU157841">
    <property type="protein sequence ID" value="KAF9530223.1"/>
    <property type="molecule type" value="Genomic_DNA"/>
</dbReference>
<organism evidence="1 2">
    <name type="scientific">Crepidotus variabilis</name>
    <dbReference type="NCBI Taxonomy" id="179855"/>
    <lineage>
        <taxon>Eukaryota</taxon>
        <taxon>Fungi</taxon>
        <taxon>Dikarya</taxon>
        <taxon>Basidiomycota</taxon>
        <taxon>Agaricomycotina</taxon>
        <taxon>Agaricomycetes</taxon>
        <taxon>Agaricomycetidae</taxon>
        <taxon>Agaricales</taxon>
        <taxon>Agaricineae</taxon>
        <taxon>Crepidotaceae</taxon>
        <taxon>Crepidotus</taxon>
    </lineage>
</organism>
<protein>
    <submittedName>
        <fullName evidence="1">Uncharacterized protein</fullName>
    </submittedName>
</protein>
<evidence type="ECO:0000313" key="1">
    <source>
        <dbReference type="EMBL" id="KAF9530223.1"/>
    </source>
</evidence>
<name>A0A9P6JRT5_9AGAR</name>
<keyword evidence="2" id="KW-1185">Reference proteome</keyword>
<evidence type="ECO:0000313" key="2">
    <source>
        <dbReference type="Proteomes" id="UP000807306"/>
    </source>
</evidence>
<gene>
    <name evidence="1" type="ORF">CPB83DRAFT_851206</name>
</gene>
<accession>A0A9P6JRT5</accession>
<sequence>MNETGSWTMLFYQKLNYLIIILQFMSLHLAFSPSILCGELSPSFCLITSPFVLEHPTVTTANASSALQNVLKLPGLAS</sequence>
<dbReference type="Proteomes" id="UP000807306">
    <property type="component" value="Unassembled WGS sequence"/>
</dbReference>
<comment type="caution">
    <text evidence="1">The sequence shown here is derived from an EMBL/GenBank/DDBJ whole genome shotgun (WGS) entry which is preliminary data.</text>
</comment>
<reference evidence="1" key="1">
    <citation type="submission" date="2020-11" db="EMBL/GenBank/DDBJ databases">
        <authorList>
            <consortium name="DOE Joint Genome Institute"/>
            <person name="Ahrendt S."/>
            <person name="Riley R."/>
            <person name="Andreopoulos W."/>
            <person name="Labutti K."/>
            <person name="Pangilinan J."/>
            <person name="Ruiz-Duenas F.J."/>
            <person name="Barrasa J.M."/>
            <person name="Sanchez-Garcia M."/>
            <person name="Camarero S."/>
            <person name="Miyauchi S."/>
            <person name="Serrano A."/>
            <person name="Linde D."/>
            <person name="Babiker R."/>
            <person name="Drula E."/>
            <person name="Ayuso-Fernandez I."/>
            <person name="Pacheco R."/>
            <person name="Padilla G."/>
            <person name="Ferreira P."/>
            <person name="Barriuso J."/>
            <person name="Kellner H."/>
            <person name="Castanera R."/>
            <person name="Alfaro M."/>
            <person name="Ramirez L."/>
            <person name="Pisabarro A.G."/>
            <person name="Kuo A."/>
            <person name="Tritt A."/>
            <person name="Lipzen A."/>
            <person name="He G."/>
            <person name="Yan M."/>
            <person name="Ng V."/>
            <person name="Cullen D."/>
            <person name="Martin F."/>
            <person name="Rosso M.-N."/>
            <person name="Henrissat B."/>
            <person name="Hibbett D."/>
            <person name="Martinez A.T."/>
            <person name="Grigoriev I.V."/>
        </authorList>
    </citation>
    <scope>NUCLEOTIDE SEQUENCE</scope>
    <source>
        <strain evidence="1">CBS 506.95</strain>
    </source>
</reference>
<dbReference type="AlphaFoldDB" id="A0A9P6JRT5"/>
<proteinExistence type="predicted"/>